<proteinExistence type="inferred from homology"/>
<evidence type="ECO:0000256" key="3">
    <source>
        <dbReference type="ARBA" id="ARBA00023015"/>
    </source>
</evidence>
<dbReference type="GO" id="GO:0034605">
    <property type="term" value="P:cellular response to heat"/>
    <property type="evidence" value="ECO:0007669"/>
    <property type="project" value="TreeGrafter"/>
</dbReference>
<keyword evidence="4" id="KW-0346">Stress response</keyword>
<keyword evidence="2" id="KW-0597">Phosphoprotein</keyword>
<evidence type="ECO:0000259" key="10">
    <source>
        <dbReference type="PROSITE" id="PS00434"/>
    </source>
</evidence>
<dbReference type="PROSITE" id="PS00434">
    <property type="entry name" value="HSF_DOMAIN"/>
    <property type="match status" value="1"/>
</dbReference>
<comment type="subcellular location">
    <subcellularLocation>
        <location evidence="1">Nucleus</location>
    </subcellularLocation>
</comment>
<dbReference type="EMBL" id="BDDD01002100">
    <property type="protein sequence ID" value="GAV80040.1"/>
    <property type="molecule type" value="Genomic_DNA"/>
</dbReference>
<protein>
    <submittedName>
        <fullName evidence="11">HSF_DNA-bind domain-containing protein</fullName>
    </submittedName>
</protein>
<name>A0A1Q3CIG3_CEPFO</name>
<dbReference type="GO" id="GO:0000978">
    <property type="term" value="F:RNA polymerase II cis-regulatory region sequence-specific DNA binding"/>
    <property type="evidence" value="ECO:0007669"/>
    <property type="project" value="TreeGrafter"/>
</dbReference>
<accession>A0A1Q3CIG3</accession>
<dbReference type="InterPro" id="IPR000232">
    <property type="entry name" value="HSF_DNA-bd"/>
</dbReference>
<dbReference type="FunFam" id="1.10.10.10:FF:000057">
    <property type="entry name" value="Heat shock transcription factor 1"/>
    <property type="match status" value="1"/>
</dbReference>
<comment type="similarity">
    <text evidence="8">Belongs to the HSF family. Class A subfamily.</text>
</comment>
<evidence type="ECO:0000313" key="12">
    <source>
        <dbReference type="Proteomes" id="UP000187406"/>
    </source>
</evidence>
<dbReference type="Proteomes" id="UP000187406">
    <property type="component" value="Unassembled WGS sequence"/>
</dbReference>
<dbReference type="Gene3D" id="1.10.10.10">
    <property type="entry name" value="Winged helix-like DNA-binding domain superfamily/Winged helix DNA-binding domain"/>
    <property type="match status" value="1"/>
</dbReference>
<sequence>MLISHFNSVTFKQKKKTQMNPKDESQPEKTLTSPMEFEMLSDTEVMIIGGELPQPLESLQGNPIPPFLSKTFDLVDDVSLDPIISWGTTGESFVVWDPVEFSRLILPRNFKHNNFSSFVRQLNTYGFRKIDTDRWEFANEAFQRGKRHLLKTIQRRKSLQSLQVGSYIGTSTEAGKTGVEEIEKLKKERSILMQEVVELQQQHRGTACHVEMVNQRLQGAEQRQKKMVSFLAKLLQNPAFVAHLQQSKERGEIGSSRTERKFVKHLPHELDKSDSSMEVVKYRPDWGNLTMSPVVPELNPVSVVQSSDYLLQGITGTDLGPEGNPFHIGNIAWDELSMSDELKVEDNIIQT</sequence>
<dbReference type="GO" id="GO:0005634">
    <property type="term" value="C:nucleus"/>
    <property type="evidence" value="ECO:0007669"/>
    <property type="project" value="UniProtKB-SubCell"/>
</dbReference>
<dbReference type="InterPro" id="IPR036388">
    <property type="entry name" value="WH-like_DNA-bd_sf"/>
</dbReference>
<keyword evidence="6" id="KW-0804">Transcription</keyword>
<keyword evidence="12" id="KW-1185">Reference proteome</keyword>
<feature type="region of interest" description="Disordered" evidence="9">
    <location>
        <begin position="1"/>
        <end position="32"/>
    </location>
</feature>
<dbReference type="FunCoup" id="A0A1Q3CIG3">
    <property type="interactions" value="684"/>
</dbReference>
<dbReference type="PRINTS" id="PR00056">
    <property type="entry name" value="HSFDOMAIN"/>
</dbReference>
<dbReference type="InterPro" id="IPR036390">
    <property type="entry name" value="WH_DNA-bd_sf"/>
</dbReference>
<organism evidence="11 12">
    <name type="scientific">Cephalotus follicularis</name>
    <name type="common">Albany pitcher plant</name>
    <dbReference type="NCBI Taxonomy" id="3775"/>
    <lineage>
        <taxon>Eukaryota</taxon>
        <taxon>Viridiplantae</taxon>
        <taxon>Streptophyta</taxon>
        <taxon>Embryophyta</taxon>
        <taxon>Tracheophyta</taxon>
        <taxon>Spermatophyta</taxon>
        <taxon>Magnoliopsida</taxon>
        <taxon>eudicotyledons</taxon>
        <taxon>Gunneridae</taxon>
        <taxon>Pentapetalae</taxon>
        <taxon>rosids</taxon>
        <taxon>fabids</taxon>
        <taxon>Oxalidales</taxon>
        <taxon>Cephalotaceae</taxon>
        <taxon>Cephalotus</taxon>
    </lineage>
</organism>
<evidence type="ECO:0000256" key="9">
    <source>
        <dbReference type="SAM" id="MobiDB-lite"/>
    </source>
</evidence>
<keyword evidence="5" id="KW-0238">DNA-binding</keyword>
<evidence type="ECO:0000256" key="7">
    <source>
        <dbReference type="ARBA" id="ARBA00023242"/>
    </source>
</evidence>
<evidence type="ECO:0000256" key="1">
    <source>
        <dbReference type="ARBA" id="ARBA00004123"/>
    </source>
</evidence>
<comment type="caution">
    <text evidence="11">The sequence shown here is derived from an EMBL/GenBank/DDBJ whole genome shotgun (WGS) entry which is preliminary data.</text>
</comment>
<keyword evidence="3" id="KW-0805">Transcription regulation</keyword>
<dbReference type="PANTHER" id="PTHR10015">
    <property type="entry name" value="HEAT SHOCK TRANSCRIPTION FACTOR"/>
    <property type="match status" value="1"/>
</dbReference>
<dbReference type="GO" id="GO:0006357">
    <property type="term" value="P:regulation of transcription by RNA polymerase II"/>
    <property type="evidence" value="ECO:0007669"/>
    <property type="project" value="TreeGrafter"/>
</dbReference>
<evidence type="ECO:0000256" key="4">
    <source>
        <dbReference type="ARBA" id="ARBA00023016"/>
    </source>
</evidence>
<dbReference type="AlphaFoldDB" id="A0A1Q3CIG3"/>
<gene>
    <name evidence="11" type="ORF">CFOL_v3_23502</name>
</gene>
<feature type="domain" description="HSF-type DNA-binding" evidence="10">
    <location>
        <begin position="106"/>
        <end position="130"/>
    </location>
</feature>
<evidence type="ECO:0000256" key="2">
    <source>
        <dbReference type="ARBA" id="ARBA00022553"/>
    </source>
</evidence>
<dbReference type="STRING" id="3775.A0A1Q3CIG3"/>
<evidence type="ECO:0000313" key="11">
    <source>
        <dbReference type="EMBL" id="GAV80040.1"/>
    </source>
</evidence>
<dbReference type="SMART" id="SM00415">
    <property type="entry name" value="HSF"/>
    <property type="match status" value="1"/>
</dbReference>
<evidence type="ECO:0000256" key="6">
    <source>
        <dbReference type="ARBA" id="ARBA00023163"/>
    </source>
</evidence>
<feature type="compositionally biased region" description="Polar residues" evidence="9">
    <location>
        <begin position="1"/>
        <end position="11"/>
    </location>
</feature>
<dbReference type="Pfam" id="PF00447">
    <property type="entry name" value="HSF_DNA-bind"/>
    <property type="match status" value="1"/>
</dbReference>
<reference evidence="12" key="1">
    <citation type="submission" date="2016-04" db="EMBL/GenBank/DDBJ databases">
        <title>Cephalotus genome sequencing.</title>
        <authorList>
            <person name="Fukushima K."/>
            <person name="Hasebe M."/>
            <person name="Fang X."/>
        </authorList>
    </citation>
    <scope>NUCLEOTIDE SEQUENCE [LARGE SCALE GENOMIC DNA]</scope>
    <source>
        <strain evidence="12">cv. St1</strain>
    </source>
</reference>
<dbReference type="SUPFAM" id="SSF46785">
    <property type="entry name" value="Winged helix' DNA-binding domain"/>
    <property type="match status" value="1"/>
</dbReference>
<dbReference type="PANTHER" id="PTHR10015:SF337">
    <property type="entry name" value="HEAT STRESS TRANSCRIPTION FACTOR A-3"/>
    <property type="match status" value="1"/>
</dbReference>
<evidence type="ECO:0000256" key="8">
    <source>
        <dbReference type="ARBA" id="ARBA00061350"/>
    </source>
</evidence>
<dbReference type="OrthoDB" id="60033at2759"/>
<evidence type="ECO:0000256" key="5">
    <source>
        <dbReference type="ARBA" id="ARBA00023125"/>
    </source>
</evidence>
<dbReference type="InParanoid" id="A0A1Q3CIG3"/>
<keyword evidence="7" id="KW-0539">Nucleus</keyword>
<dbReference type="GO" id="GO:0003700">
    <property type="term" value="F:DNA-binding transcription factor activity"/>
    <property type="evidence" value="ECO:0007669"/>
    <property type="project" value="InterPro"/>
</dbReference>